<evidence type="ECO:0000313" key="1">
    <source>
        <dbReference type="EMBL" id="PEN13373.1"/>
    </source>
</evidence>
<reference evidence="1 2" key="1">
    <citation type="submission" date="2017-10" db="EMBL/GenBank/DDBJ databases">
        <title>Draft genome of Longibacter Salinarum.</title>
        <authorList>
            <person name="Goh K.M."/>
            <person name="Shamsir M.S."/>
            <person name="Lim S.W."/>
        </authorList>
    </citation>
    <scope>NUCLEOTIDE SEQUENCE [LARGE SCALE GENOMIC DNA]</scope>
    <source>
        <strain evidence="1 2">KCTC 52045</strain>
    </source>
</reference>
<dbReference type="Proteomes" id="UP000220102">
    <property type="component" value="Unassembled WGS sequence"/>
</dbReference>
<comment type="caution">
    <text evidence="1">The sequence shown here is derived from an EMBL/GenBank/DDBJ whole genome shotgun (WGS) entry which is preliminary data.</text>
</comment>
<keyword evidence="2" id="KW-1185">Reference proteome</keyword>
<dbReference type="InterPro" id="IPR030959">
    <property type="entry name" value="GWxTD_dom"/>
</dbReference>
<name>A0A2A8CXM3_9BACT</name>
<evidence type="ECO:0008006" key="3">
    <source>
        <dbReference type="Google" id="ProtNLM"/>
    </source>
</evidence>
<gene>
    <name evidence="1" type="ORF">CRI94_08580</name>
</gene>
<sequence length="632" mass="71923">MHIYAAIALYLSTFLQVGVTSDAHAGRFTNPGLCEQGVVSLDAEMDRLSKEESRVSKQRAAKLYLCILQRASADQLSVEDRDAVRKRFSQMVFMLADSTYDAVVSEGDRDEPDEWVFADEAGERLLAWWRMQDVVPSTPGNERLLEHVERVQIAEREYASSESVSGFDDRGLIYVKYGPPSRVDQVNWDEMHNLSMIDGFPENEIWSYPALAQNGSFLFIEDDDEFELGRSTDLIPKRQRALALSPSRRGNQNAVRLLGIMSLVYERLAYYQDHIAFAYLDTWKYASLIEENRRVAQLGGMSYPVNEQPSVVATRIVSEVEAADRNFERRRDKEMPAQATEVIKLPTADLQYITSRFLNPDGTTRVVLDWAMEPEELQPDKSVVKRFRRSSLSRYQDRSVEVNVSIRDPSYQSIGAERQLVVFEDASADVSKGRTNSLTFALPKNAKHLALQTNAHMSTIKEDVVQYGPPFSYAVDWERDLSPLDETGRRLLLSDIRPMLLPRDVEIQSLVGSSIESAATPTPRMEIQPDDQLVIYFEAYNLRYGSDDRVQYTVQYDVEVRSPRWLLRDQFERSSTEVTQEGSSSRVEEYILVDLGDVEVEDGDTIRLTVEMTDDVAQSTSSRTIELDVAEP</sequence>
<organism evidence="1 2">
    <name type="scientific">Longibacter salinarum</name>
    <dbReference type="NCBI Taxonomy" id="1850348"/>
    <lineage>
        <taxon>Bacteria</taxon>
        <taxon>Pseudomonadati</taxon>
        <taxon>Rhodothermota</taxon>
        <taxon>Rhodothermia</taxon>
        <taxon>Rhodothermales</taxon>
        <taxon>Salisaetaceae</taxon>
        <taxon>Longibacter</taxon>
    </lineage>
</organism>
<evidence type="ECO:0000313" key="2">
    <source>
        <dbReference type="Proteomes" id="UP000220102"/>
    </source>
</evidence>
<protein>
    <recommendedName>
        <fullName evidence="3">GWxTD domain-containing protein</fullName>
    </recommendedName>
</protein>
<dbReference type="EMBL" id="PDEQ01000004">
    <property type="protein sequence ID" value="PEN13373.1"/>
    <property type="molecule type" value="Genomic_DNA"/>
</dbReference>
<proteinExistence type="predicted"/>
<dbReference type="AlphaFoldDB" id="A0A2A8CXM3"/>
<accession>A0A2A8CXM3</accession>
<dbReference type="NCBIfam" id="TIGR04514">
    <property type="entry name" value="GWxTD_dom"/>
    <property type="match status" value="1"/>
</dbReference>
<dbReference type="OrthoDB" id="1521923at2"/>